<dbReference type="EnsemblPlants" id="evm.model.04.947">
    <property type="protein sequence ID" value="cds.evm.model.04.947"/>
    <property type="gene ID" value="evm.TU.04.947"/>
</dbReference>
<dbReference type="EMBL" id="UZAU01000371">
    <property type="status" value="NOT_ANNOTATED_CDS"/>
    <property type="molecule type" value="Genomic_DNA"/>
</dbReference>
<evidence type="ECO:0000313" key="1">
    <source>
        <dbReference type="EnsemblPlants" id="cds.evm.model.04.947"/>
    </source>
</evidence>
<dbReference type="Proteomes" id="UP000596661">
    <property type="component" value="Chromosome 4"/>
</dbReference>
<name>A0A803PJC4_CANSA</name>
<dbReference type="AlphaFoldDB" id="A0A803PJC4"/>
<accession>A0A803PJC4</accession>
<sequence>MLKMKQTCRRAPPYDPHVARVATMGRVRVLKEATQLHDDVDLEVGQVEVAEVDQQVESFDSESEVEESAPVRRRSYRTCDVLPNSPLFEYDVNGEPLNMFVETFDKILASGLVRGVQCEIPTRYQRAHWLTGPSVGVDGALAVEGVCSGDGQVHDMDDDMPMSWIARGLEKRERALRQRFARGGKVRDTTLWIRPGGQSFTGPTRPLPASRGKGKMAVEDSDDSSFLAFNICNLYSNFATFFLRICLPGWLAIVTVALSCLANDVSLRGWSALGVFDCSLRVDKDLEADLLAKCKALADMKSTLAQGRALFESRLEANQTTVQPEGSSLGYFDEEMADPPAEEVAGQGFY</sequence>
<reference evidence="1" key="2">
    <citation type="submission" date="2021-03" db="UniProtKB">
        <authorList>
            <consortium name="EnsemblPlants"/>
        </authorList>
    </citation>
    <scope>IDENTIFICATION</scope>
</reference>
<evidence type="ECO:0000313" key="2">
    <source>
        <dbReference type="Proteomes" id="UP000596661"/>
    </source>
</evidence>
<protein>
    <submittedName>
        <fullName evidence="1">Uncharacterized protein</fullName>
    </submittedName>
</protein>
<reference evidence="1" key="1">
    <citation type="submission" date="2018-11" db="EMBL/GenBank/DDBJ databases">
        <authorList>
            <person name="Grassa J C."/>
        </authorList>
    </citation>
    <scope>NUCLEOTIDE SEQUENCE [LARGE SCALE GENOMIC DNA]</scope>
</reference>
<dbReference type="Gramene" id="evm.model.04.947">
    <property type="protein sequence ID" value="cds.evm.model.04.947"/>
    <property type="gene ID" value="evm.TU.04.947"/>
</dbReference>
<proteinExistence type="predicted"/>
<organism evidence="1 2">
    <name type="scientific">Cannabis sativa</name>
    <name type="common">Hemp</name>
    <name type="synonym">Marijuana</name>
    <dbReference type="NCBI Taxonomy" id="3483"/>
    <lineage>
        <taxon>Eukaryota</taxon>
        <taxon>Viridiplantae</taxon>
        <taxon>Streptophyta</taxon>
        <taxon>Embryophyta</taxon>
        <taxon>Tracheophyta</taxon>
        <taxon>Spermatophyta</taxon>
        <taxon>Magnoliopsida</taxon>
        <taxon>eudicotyledons</taxon>
        <taxon>Gunneridae</taxon>
        <taxon>Pentapetalae</taxon>
        <taxon>rosids</taxon>
        <taxon>fabids</taxon>
        <taxon>Rosales</taxon>
        <taxon>Cannabaceae</taxon>
        <taxon>Cannabis</taxon>
    </lineage>
</organism>
<keyword evidence="2" id="KW-1185">Reference proteome</keyword>